<name>A0A917X721_9ACTN</name>
<proteinExistence type="predicted"/>
<protein>
    <submittedName>
        <fullName evidence="2">Uncharacterized protein</fullName>
    </submittedName>
</protein>
<evidence type="ECO:0000313" key="3">
    <source>
        <dbReference type="Proteomes" id="UP000642070"/>
    </source>
</evidence>
<reference evidence="2" key="1">
    <citation type="journal article" date="2014" name="Int. J. Syst. Evol. Microbiol.">
        <title>Complete genome sequence of Corynebacterium casei LMG S-19264T (=DSM 44701T), isolated from a smear-ripened cheese.</title>
        <authorList>
            <consortium name="US DOE Joint Genome Institute (JGI-PGF)"/>
            <person name="Walter F."/>
            <person name="Albersmeier A."/>
            <person name="Kalinowski J."/>
            <person name="Ruckert C."/>
        </authorList>
    </citation>
    <scope>NUCLEOTIDE SEQUENCE</scope>
    <source>
        <strain evidence="2">JCM 19831</strain>
    </source>
</reference>
<dbReference type="Proteomes" id="UP000642070">
    <property type="component" value="Unassembled WGS sequence"/>
</dbReference>
<feature type="compositionally biased region" description="Low complexity" evidence="1">
    <location>
        <begin position="71"/>
        <end position="86"/>
    </location>
</feature>
<dbReference type="EMBL" id="BMPI01000089">
    <property type="protein sequence ID" value="GGM82260.1"/>
    <property type="molecule type" value="Genomic_DNA"/>
</dbReference>
<dbReference type="AlphaFoldDB" id="A0A917X721"/>
<reference evidence="2" key="2">
    <citation type="submission" date="2020-09" db="EMBL/GenBank/DDBJ databases">
        <authorList>
            <person name="Sun Q."/>
            <person name="Ohkuma M."/>
        </authorList>
    </citation>
    <scope>NUCLEOTIDE SEQUENCE</scope>
    <source>
        <strain evidence="2">JCM 19831</strain>
    </source>
</reference>
<gene>
    <name evidence="2" type="ORF">GCM10007977_099680</name>
</gene>
<organism evidence="2 3">
    <name type="scientific">Dactylosporangium sucinum</name>
    <dbReference type="NCBI Taxonomy" id="1424081"/>
    <lineage>
        <taxon>Bacteria</taxon>
        <taxon>Bacillati</taxon>
        <taxon>Actinomycetota</taxon>
        <taxon>Actinomycetes</taxon>
        <taxon>Micromonosporales</taxon>
        <taxon>Micromonosporaceae</taxon>
        <taxon>Dactylosporangium</taxon>
    </lineage>
</organism>
<evidence type="ECO:0000256" key="1">
    <source>
        <dbReference type="SAM" id="MobiDB-lite"/>
    </source>
</evidence>
<sequence length="86" mass="9050">MAASVSSTLVAGTVATISSLTGEMTSCTAYSFQSPLTPPTRFRTPPAPPPSRPERRVQPAPPPSRPERRLCSPAAALSPPRALPLR</sequence>
<keyword evidence="3" id="KW-1185">Reference proteome</keyword>
<feature type="region of interest" description="Disordered" evidence="1">
    <location>
        <begin position="31"/>
        <end position="86"/>
    </location>
</feature>
<comment type="caution">
    <text evidence="2">The sequence shown here is derived from an EMBL/GenBank/DDBJ whole genome shotgun (WGS) entry which is preliminary data.</text>
</comment>
<evidence type="ECO:0000313" key="2">
    <source>
        <dbReference type="EMBL" id="GGM82260.1"/>
    </source>
</evidence>
<accession>A0A917X721</accession>